<reference evidence="1" key="2">
    <citation type="journal article" date="2022" name="New Phytol.">
        <title>Evolutionary transition to the ectomycorrhizal habit in the genomes of a hyperdiverse lineage of mushroom-forming fungi.</title>
        <authorList>
            <person name="Looney B."/>
            <person name="Miyauchi S."/>
            <person name="Morin E."/>
            <person name="Drula E."/>
            <person name="Courty P.E."/>
            <person name="Kohler A."/>
            <person name="Kuo A."/>
            <person name="LaButti K."/>
            <person name="Pangilinan J."/>
            <person name="Lipzen A."/>
            <person name="Riley R."/>
            <person name="Andreopoulos W."/>
            <person name="He G."/>
            <person name="Johnson J."/>
            <person name="Nolan M."/>
            <person name="Tritt A."/>
            <person name="Barry K.W."/>
            <person name="Grigoriev I.V."/>
            <person name="Nagy L.G."/>
            <person name="Hibbett D."/>
            <person name="Henrissat B."/>
            <person name="Matheny P.B."/>
            <person name="Labbe J."/>
            <person name="Martin F.M."/>
        </authorList>
    </citation>
    <scope>NUCLEOTIDE SEQUENCE</scope>
    <source>
        <strain evidence="1">HHB10654</strain>
    </source>
</reference>
<evidence type="ECO:0000313" key="2">
    <source>
        <dbReference type="Proteomes" id="UP000814140"/>
    </source>
</evidence>
<accession>A0ACB8T9G3</accession>
<comment type="caution">
    <text evidence="1">The sequence shown here is derived from an EMBL/GenBank/DDBJ whole genome shotgun (WGS) entry which is preliminary data.</text>
</comment>
<protein>
    <submittedName>
        <fullName evidence="1">Uncharacterized protein</fullName>
    </submittedName>
</protein>
<sequence length="359" mass="39415">MSLPRFPVDLDGMMSAGTEGVAAIRAGLEEKKQQSRAAKYRCDYCGNEDDDRKPLQACTGCRTVRYCNKNFQVAHYRVAHKNDCASFTETPLCRAFNPKLILEGCSYPEAPIFAKNHVDGIGCWVSTSGSIDCSLAVLPGSRIPNIDPNNRSVEQLLSVMPGVPGRFLDLRVMVQNRIRRKGAAPVVVVGKGILAVGSARGTPRILEGQLPGELSHFNGKEVKSGEQLAALKDEKTAAIVLRQGDFVIFELQYRCGGPNVSHDFEAWELLDHILVPFSGPWSELLPMAAAKDNVCELRAKVSHELVGRWFADYKEKGQDAYIRSHYGDARAHMISMGNNVIEQQFAMLMSMAMGGGLGR</sequence>
<dbReference type="EMBL" id="MU277198">
    <property type="protein sequence ID" value="KAI0064635.1"/>
    <property type="molecule type" value="Genomic_DNA"/>
</dbReference>
<evidence type="ECO:0000313" key="1">
    <source>
        <dbReference type="EMBL" id="KAI0064635.1"/>
    </source>
</evidence>
<dbReference type="Proteomes" id="UP000814140">
    <property type="component" value="Unassembled WGS sequence"/>
</dbReference>
<organism evidence="1 2">
    <name type="scientific">Artomyces pyxidatus</name>
    <dbReference type="NCBI Taxonomy" id="48021"/>
    <lineage>
        <taxon>Eukaryota</taxon>
        <taxon>Fungi</taxon>
        <taxon>Dikarya</taxon>
        <taxon>Basidiomycota</taxon>
        <taxon>Agaricomycotina</taxon>
        <taxon>Agaricomycetes</taxon>
        <taxon>Russulales</taxon>
        <taxon>Auriscalpiaceae</taxon>
        <taxon>Artomyces</taxon>
    </lineage>
</organism>
<proteinExistence type="predicted"/>
<reference evidence="1" key="1">
    <citation type="submission" date="2021-03" db="EMBL/GenBank/DDBJ databases">
        <authorList>
            <consortium name="DOE Joint Genome Institute"/>
            <person name="Ahrendt S."/>
            <person name="Looney B.P."/>
            <person name="Miyauchi S."/>
            <person name="Morin E."/>
            <person name="Drula E."/>
            <person name="Courty P.E."/>
            <person name="Chicoki N."/>
            <person name="Fauchery L."/>
            <person name="Kohler A."/>
            <person name="Kuo A."/>
            <person name="Labutti K."/>
            <person name="Pangilinan J."/>
            <person name="Lipzen A."/>
            <person name="Riley R."/>
            <person name="Andreopoulos W."/>
            <person name="He G."/>
            <person name="Johnson J."/>
            <person name="Barry K.W."/>
            <person name="Grigoriev I.V."/>
            <person name="Nagy L."/>
            <person name="Hibbett D."/>
            <person name="Henrissat B."/>
            <person name="Matheny P.B."/>
            <person name="Labbe J."/>
            <person name="Martin F."/>
        </authorList>
    </citation>
    <scope>NUCLEOTIDE SEQUENCE</scope>
    <source>
        <strain evidence="1">HHB10654</strain>
    </source>
</reference>
<name>A0ACB8T9G3_9AGAM</name>
<keyword evidence="2" id="KW-1185">Reference proteome</keyword>
<gene>
    <name evidence="1" type="ORF">BV25DRAFT_1869284</name>
</gene>